<organism evidence="1 2">
    <name type="scientific">Calocera viscosa (strain TUFC12733)</name>
    <dbReference type="NCBI Taxonomy" id="1330018"/>
    <lineage>
        <taxon>Eukaryota</taxon>
        <taxon>Fungi</taxon>
        <taxon>Dikarya</taxon>
        <taxon>Basidiomycota</taxon>
        <taxon>Agaricomycotina</taxon>
        <taxon>Dacrymycetes</taxon>
        <taxon>Dacrymycetales</taxon>
        <taxon>Dacrymycetaceae</taxon>
        <taxon>Calocera</taxon>
    </lineage>
</organism>
<evidence type="ECO:0000313" key="1">
    <source>
        <dbReference type="EMBL" id="KZO91358.1"/>
    </source>
</evidence>
<dbReference type="EMBL" id="KV417324">
    <property type="protein sequence ID" value="KZO91358.1"/>
    <property type="molecule type" value="Genomic_DNA"/>
</dbReference>
<accession>A0A167H8M5</accession>
<sequence length="677" mass="77928">MGPLASLRQPSRRYHQPETQLRSVHRALFMEDIMRPVYESLDCRTLCAVSQTAKSFFGLSTGVLWSRVYEVEILLGVIPEHLRRLLLDGNNIPAEHLYQLERIRHYVSATRTLRMVFEEPAAGSKEDPRENKTYQDLDICSRTLQALSRLGSRITEAVMVQTHPWPSLFPSLMVVHLQCYSKCQWELGQLILSDTVLSLEATLEWDMSEDEAQAAIRLIADRCPNLRHLDLRCWQIRTIQAFTKLRLWSLGMTYAFVRESEIDVLASMKTLRHLSLLVETDDPDITPKSTELPRASDQTAVYSSLDHLDSLMIRTGESLYLCIAMIYRLQAHNLRALHIDAECVSDRLLRACVQAISDRCLGLYSLYWHARTQSSELKAGELRNWRLLEPIAACREITSFQFSSSAKEDCTTFTWDDEDLQAISQVWPGLQKLRLVALINAFDYESERYRPRITWRGLAILAKNCPHLQLAQLEFDASDFGWPSEDIVPAEDLEMLCLAWTRMDGDDYETVARRIHQLWPNANVGWGLWYGGQVERPDDHSEDIVNRFPDLNDTSYEQALKVAFSISHYLYYVKQEEAMDPSLSLEEFDHNLYYTMPTDSQEQISVRSDRFESTAGNNPEDSWDSGEISISWGQMSHATAQRARGQSVRALWTSTLIDTTAGMNHWIIQPLRRVLHL</sequence>
<dbReference type="InterPro" id="IPR032675">
    <property type="entry name" value="LRR_dom_sf"/>
</dbReference>
<dbReference type="SUPFAM" id="SSF52047">
    <property type="entry name" value="RNI-like"/>
    <property type="match status" value="1"/>
</dbReference>
<dbReference type="AlphaFoldDB" id="A0A167H8M5"/>
<gene>
    <name evidence="1" type="ORF">CALVIDRAFT_541881</name>
</gene>
<dbReference type="Gene3D" id="3.80.10.10">
    <property type="entry name" value="Ribonuclease Inhibitor"/>
    <property type="match status" value="1"/>
</dbReference>
<protein>
    <recommendedName>
        <fullName evidence="3">F-box domain-containing protein</fullName>
    </recommendedName>
</protein>
<keyword evidence="2" id="KW-1185">Reference proteome</keyword>
<name>A0A167H8M5_CALVF</name>
<dbReference type="Proteomes" id="UP000076738">
    <property type="component" value="Unassembled WGS sequence"/>
</dbReference>
<evidence type="ECO:0000313" key="2">
    <source>
        <dbReference type="Proteomes" id="UP000076738"/>
    </source>
</evidence>
<reference evidence="1 2" key="1">
    <citation type="journal article" date="2016" name="Mol. Biol. Evol.">
        <title>Comparative Genomics of Early-Diverging Mushroom-Forming Fungi Provides Insights into the Origins of Lignocellulose Decay Capabilities.</title>
        <authorList>
            <person name="Nagy L.G."/>
            <person name="Riley R."/>
            <person name="Tritt A."/>
            <person name="Adam C."/>
            <person name="Daum C."/>
            <person name="Floudas D."/>
            <person name="Sun H."/>
            <person name="Yadav J.S."/>
            <person name="Pangilinan J."/>
            <person name="Larsson K.H."/>
            <person name="Matsuura K."/>
            <person name="Barry K."/>
            <person name="Labutti K."/>
            <person name="Kuo R."/>
            <person name="Ohm R.A."/>
            <person name="Bhattacharya S.S."/>
            <person name="Shirouzu T."/>
            <person name="Yoshinaga Y."/>
            <person name="Martin F.M."/>
            <person name="Grigoriev I.V."/>
            <person name="Hibbett D.S."/>
        </authorList>
    </citation>
    <scope>NUCLEOTIDE SEQUENCE [LARGE SCALE GENOMIC DNA]</scope>
    <source>
        <strain evidence="1 2">TUFC12733</strain>
    </source>
</reference>
<evidence type="ECO:0008006" key="3">
    <source>
        <dbReference type="Google" id="ProtNLM"/>
    </source>
</evidence>
<proteinExistence type="predicted"/>
<dbReference type="OrthoDB" id="2628893at2759"/>